<proteinExistence type="predicted"/>
<dbReference type="CDD" id="cd22157">
    <property type="entry name" value="F-box_AtFBW1-like"/>
    <property type="match status" value="1"/>
</dbReference>
<dbReference type="PaxDb" id="4113-PGSC0003DMT400016099"/>
<dbReference type="OrthoDB" id="591557at2759"/>
<dbReference type="HOGENOM" id="CLU_027176_1_2_1"/>
<dbReference type="EnsemblPlants" id="PGSC0003DMT400016099">
    <property type="protein sequence ID" value="PGSC0003DMT400016099"/>
    <property type="gene ID" value="PGSC0003DMG400006293"/>
</dbReference>
<dbReference type="OMA" id="FRIATCV"/>
<organism evidence="2 3">
    <name type="scientific">Solanum tuberosum</name>
    <name type="common">Potato</name>
    <dbReference type="NCBI Taxonomy" id="4113"/>
    <lineage>
        <taxon>Eukaryota</taxon>
        <taxon>Viridiplantae</taxon>
        <taxon>Streptophyta</taxon>
        <taxon>Embryophyta</taxon>
        <taxon>Tracheophyta</taxon>
        <taxon>Spermatophyta</taxon>
        <taxon>Magnoliopsida</taxon>
        <taxon>eudicotyledons</taxon>
        <taxon>Gunneridae</taxon>
        <taxon>Pentapetalae</taxon>
        <taxon>asterids</taxon>
        <taxon>lamiids</taxon>
        <taxon>Solanales</taxon>
        <taxon>Solanaceae</taxon>
        <taxon>Solanoideae</taxon>
        <taxon>Solaneae</taxon>
        <taxon>Solanum</taxon>
    </lineage>
</organism>
<dbReference type="SMR" id="M1A736"/>
<dbReference type="FunCoup" id="M1A736">
    <property type="interactions" value="862"/>
</dbReference>
<dbReference type="InterPro" id="IPR001810">
    <property type="entry name" value="F-box_dom"/>
</dbReference>
<evidence type="ECO:0000313" key="3">
    <source>
        <dbReference type="Proteomes" id="UP000011115"/>
    </source>
</evidence>
<dbReference type="PANTHER" id="PTHR31672:SF13">
    <property type="entry name" value="F-BOX PROTEIN CPR30-LIKE"/>
    <property type="match status" value="1"/>
</dbReference>
<dbReference type="GeneID" id="102585639"/>
<evidence type="ECO:0000313" key="2">
    <source>
        <dbReference type="EnsemblPlants" id="PGSC0003DMT400016099"/>
    </source>
</evidence>
<dbReference type="Gramene" id="PGSC0003DMT400016099">
    <property type="protein sequence ID" value="PGSC0003DMT400016099"/>
    <property type="gene ID" value="PGSC0003DMG400006293"/>
</dbReference>
<dbReference type="InterPro" id="IPR050796">
    <property type="entry name" value="SCF_F-box_component"/>
</dbReference>
<dbReference type="PANTHER" id="PTHR31672">
    <property type="entry name" value="BNACNNG10540D PROTEIN"/>
    <property type="match status" value="1"/>
</dbReference>
<dbReference type="NCBIfam" id="TIGR01640">
    <property type="entry name" value="F_box_assoc_1"/>
    <property type="match status" value="1"/>
</dbReference>
<dbReference type="RefSeq" id="XP_006356982.1">
    <property type="nucleotide sequence ID" value="XM_006356920.2"/>
</dbReference>
<dbReference type="SMART" id="SM00256">
    <property type="entry name" value="FBOX"/>
    <property type="match status" value="1"/>
</dbReference>
<evidence type="ECO:0000259" key="1">
    <source>
        <dbReference type="SMART" id="SM00256"/>
    </source>
</evidence>
<name>M1A736_SOLTU</name>
<dbReference type="InterPro" id="IPR006527">
    <property type="entry name" value="F-box-assoc_dom_typ1"/>
</dbReference>
<dbReference type="InterPro" id="IPR017451">
    <property type="entry name" value="F-box-assoc_interact_dom"/>
</dbReference>
<dbReference type="Pfam" id="PF00646">
    <property type="entry name" value="F-box"/>
    <property type="match status" value="1"/>
</dbReference>
<dbReference type="eggNOG" id="ENOG502S2YF">
    <property type="taxonomic scope" value="Eukaryota"/>
</dbReference>
<dbReference type="Proteomes" id="UP000011115">
    <property type="component" value="Unassembled WGS sequence"/>
</dbReference>
<gene>
    <name evidence="2" type="primary">LOC102585639</name>
</gene>
<dbReference type="KEGG" id="sot:102585639"/>
<dbReference type="Pfam" id="PF07734">
    <property type="entry name" value="FBA_1"/>
    <property type="match status" value="1"/>
</dbReference>
<dbReference type="Gene3D" id="1.20.1280.50">
    <property type="match status" value="1"/>
</dbReference>
<dbReference type="AlphaFoldDB" id="M1A736"/>
<dbReference type="InParanoid" id="M1A736"/>
<reference evidence="2" key="2">
    <citation type="submission" date="2015-06" db="UniProtKB">
        <authorList>
            <consortium name="EnsemblPlants"/>
        </authorList>
    </citation>
    <scope>IDENTIFICATION</scope>
    <source>
        <strain evidence="2">DM1-3 516 R44</strain>
    </source>
</reference>
<feature type="domain" description="F-box" evidence="1">
    <location>
        <begin position="9"/>
        <end position="49"/>
    </location>
</feature>
<sequence>MAMSKTEFLPEELIVDILYRLPVKSIGRCRCVSKHWRNFLSHPQFIKLHFNLHVHTQEEKFIIITRQHELHTITFNHHIPQNGEIGGISRKVNFQQLSHNWISVAGSCNGLVLVVDRENLKFLINPTTLKHHQIPSFDLVLPLQGSCYMYGLGYNVVSDDYKVVALSYCCYNQFRIATCVDIYYVRKGLWEKLENSPYDHSHTDSVSGVLVNGALHWLTHRIPEYSSAIVAFDLSVDKFSEVPGPTDLQDYCFMCKLAALKGYLCISTNLSPSMDKIIFWIMKEYGVKESWTKFEIKDPNLNVCLGKLLCSIGDDDDVLLDVNEELVVYNMTENWCKDLLLDVNHISYEGRTFVDSLVSPYFGRETEG</sequence>
<keyword evidence="3" id="KW-1185">Reference proteome</keyword>
<accession>M1A736</accession>
<dbReference type="InterPro" id="IPR036047">
    <property type="entry name" value="F-box-like_dom_sf"/>
</dbReference>
<dbReference type="SUPFAM" id="SSF81383">
    <property type="entry name" value="F-box domain"/>
    <property type="match status" value="1"/>
</dbReference>
<protein>
    <submittedName>
        <fullName evidence="2">F-box/kelch-repeat protein</fullName>
    </submittedName>
</protein>
<reference evidence="3" key="1">
    <citation type="journal article" date="2011" name="Nature">
        <title>Genome sequence and analysis of the tuber crop potato.</title>
        <authorList>
            <consortium name="The Potato Genome Sequencing Consortium"/>
        </authorList>
    </citation>
    <scope>NUCLEOTIDE SEQUENCE [LARGE SCALE GENOMIC DNA]</scope>
    <source>
        <strain evidence="3">cv. DM1-3 516 R44</strain>
    </source>
</reference>